<dbReference type="PANTHER" id="PTHR42770">
    <property type="entry name" value="AMINO ACID TRANSPORTER-RELATED"/>
    <property type="match status" value="1"/>
</dbReference>
<proteinExistence type="predicted"/>
<evidence type="ECO:0000313" key="8">
    <source>
        <dbReference type="Proteomes" id="UP000808914"/>
    </source>
</evidence>
<feature type="transmembrane region" description="Helical" evidence="5">
    <location>
        <begin position="125"/>
        <end position="147"/>
    </location>
</feature>
<dbReference type="PIRSF" id="PIRSF006060">
    <property type="entry name" value="AA_transporter"/>
    <property type="match status" value="1"/>
</dbReference>
<keyword evidence="2 5" id="KW-0812">Transmembrane</keyword>
<organism evidence="7 8">
    <name type="scientific">Scopulibacillus daqui</name>
    <dbReference type="NCBI Taxonomy" id="1469162"/>
    <lineage>
        <taxon>Bacteria</taxon>
        <taxon>Bacillati</taxon>
        <taxon>Bacillota</taxon>
        <taxon>Bacilli</taxon>
        <taxon>Bacillales</taxon>
        <taxon>Sporolactobacillaceae</taxon>
        <taxon>Scopulibacillus</taxon>
    </lineage>
</organism>
<reference evidence="7 8" key="1">
    <citation type="submission" date="2021-01" db="EMBL/GenBank/DDBJ databases">
        <title>Genomic Encyclopedia of Type Strains, Phase IV (KMG-IV): sequencing the most valuable type-strain genomes for metagenomic binning, comparative biology and taxonomic classification.</title>
        <authorList>
            <person name="Goeker M."/>
        </authorList>
    </citation>
    <scope>NUCLEOTIDE SEQUENCE [LARGE SCALE GENOMIC DNA]</scope>
    <source>
        <strain evidence="7 8">DSM 28236</strain>
    </source>
</reference>
<keyword evidence="4 5" id="KW-0472">Membrane</keyword>
<comment type="caution">
    <text evidence="7">The sequence shown here is derived from an EMBL/GenBank/DDBJ whole genome shotgun (WGS) entry which is preliminary data.</text>
</comment>
<feature type="transmembrane region" description="Helical" evidence="5">
    <location>
        <begin position="410"/>
        <end position="428"/>
    </location>
</feature>
<gene>
    <name evidence="7" type="ORF">JOD45_002495</name>
</gene>
<evidence type="ECO:0000256" key="1">
    <source>
        <dbReference type="ARBA" id="ARBA00004141"/>
    </source>
</evidence>
<keyword evidence="3 5" id="KW-1133">Transmembrane helix</keyword>
<feature type="transmembrane region" description="Helical" evidence="5">
    <location>
        <begin position="154"/>
        <end position="172"/>
    </location>
</feature>
<sequence length="456" mass="49870">MEQKAQQFERSLKLKHLVFIGLAYMAPFAVFDTFGIVSQTTKGHVPAAYILVTIAVLFTAFSYGKMVKQFPQAGSAYTYTRQTMHPGLGFLVGWASLLDYIFMPMINALLANVYLSTGFPNVPRWVWIVGLILLITIMNIAGVKIAVSANMLMVLFQLIVAIAFIVLTIRAIVEGGTGHFSYQPVISDHMSWSAVIAGSSILALSFLGFDAVTTLSEEVVEPKKNVPRGILLISLFGGLFFIIVTFFMQCLIPNVSVLKNISGASPEIAKLIGGTLFQAIFLAGAFVSVTASGLAAQTSASRLLYAMGRDGVLPKKLFSYVHPKFKTPVFNVVILGVIALTALLLNLKTATSFINFGAFTAFSFVNLSVIAFYFKQKKPHTLGSIIEYIIIPLIGLAVNVYLWFHLDRDAMILGLSWIAAGFVYLLYLTKCFTKEPPEFHFDESEALAAEPESMSG</sequence>
<evidence type="ECO:0000256" key="5">
    <source>
        <dbReference type="SAM" id="Phobius"/>
    </source>
</evidence>
<dbReference type="PANTHER" id="PTHR42770:SF8">
    <property type="entry name" value="PUTRESCINE IMPORTER PUUP"/>
    <property type="match status" value="1"/>
</dbReference>
<feature type="transmembrane region" description="Helical" evidence="5">
    <location>
        <begin position="329"/>
        <end position="347"/>
    </location>
</feature>
<dbReference type="Gene3D" id="1.20.1740.10">
    <property type="entry name" value="Amino acid/polyamine transporter I"/>
    <property type="match status" value="1"/>
</dbReference>
<dbReference type="RefSeq" id="WP_205004157.1">
    <property type="nucleotide sequence ID" value="NZ_JAFBER010000018.1"/>
</dbReference>
<feature type="transmembrane region" description="Helical" evidence="5">
    <location>
        <begin position="230"/>
        <end position="255"/>
    </location>
</feature>
<evidence type="ECO:0000256" key="2">
    <source>
        <dbReference type="ARBA" id="ARBA00022692"/>
    </source>
</evidence>
<feature type="transmembrane region" description="Helical" evidence="5">
    <location>
        <begin position="16"/>
        <end position="36"/>
    </location>
</feature>
<feature type="transmembrane region" description="Helical" evidence="5">
    <location>
        <begin position="385"/>
        <end position="404"/>
    </location>
</feature>
<dbReference type="Proteomes" id="UP000808914">
    <property type="component" value="Unassembled WGS sequence"/>
</dbReference>
<dbReference type="EMBL" id="JAFBER010000018">
    <property type="protein sequence ID" value="MBM7646267.1"/>
    <property type="molecule type" value="Genomic_DNA"/>
</dbReference>
<evidence type="ECO:0000256" key="4">
    <source>
        <dbReference type="ARBA" id="ARBA00023136"/>
    </source>
</evidence>
<keyword evidence="8" id="KW-1185">Reference proteome</keyword>
<dbReference type="InterPro" id="IPR050367">
    <property type="entry name" value="APC_superfamily"/>
</dbReference>
<evidence type="ECO:0000259" key="6">
    <source>
        <dbReference type="Pfam" id="PF00324"/>
    </source>
</evidence>
<feature type="domain" description="Amino acid permease/ SLC12A" evidence="6">
    <location>
        <begin position="16"/>
        <end position="369"/>
    </location>
</feature>
<name>A0ABS2Q451_9BACL</name>
<feature type="transmembrane region" description="Helical" evidence="5">
    <location>
        <begin position="88"/>
        <end position="113"/>
    </location>
</feature>
<accession>A0ABS2Q451</accession>
<comment type="subcellular location">
    <subcellularLocation>
        <location evidence="1">Membrane</location>
        <topology evidence="1">Multi-pass membrane protein</topology>
    </subcellularLocation>
</comment>
<evidence type="ECO:0000313" key="7">
    <source>
        <dbReference type="EMBL" id="MBM7646267.1"/>
    </source>
</evidence>
<dbReference type="InterPro" id="IPR004841">
    <property type="entry name" value="AA-permease/SLC12A_dom"/>
</dbReference>
<feature type="transmembrane region" description="Helical" evidence="5">
    <location>
        <begin position="48"/>
        <end position="67"/>
    </location>
</feature>
<feature type="transmembrane region" description="Helical" evidence="5">
    <location>
        <begin position="353"/>
        <end position="373"/>
    </location>
</feature>
<dbReference type="Pfam" id="PF00324">
    <property type="entry name" value="AA_permease"/>
    <property type="match status" value="1"/>
</dbReference>
<feature type="transmembrane region" description="Helical" evidence="5">
    <location>
        <begin position="275"/>
        <end position="296"/>
    </location>
</feature>
<protein>
    <submittedName>
        <fullName evidence="7">Putrescine importer</fullName>
    </submittedName>
</protein>
<feature type="transmembrane region" description="Helical" evidence="5">
    <location>
        <begin position="192"/>
        <end position="209"/>
    </location>
</feature>
<evidence type="ECO:0000256" key="3">
    <source>
        <dbReference type="ARBA" id="ARBA00022989"/>
    </source>
</evidence>